<dbReference type="PANTHER" id="PTHR43179:SF12">
    <property type="entry name" value="GALACTOFURANOSYLTRANSFERASE GLFT2"/>
    <property type="match status" value="1"/>
</dbReference>
<evidence type="ECO:0000256" key="3">
    <source>
        <dbReference type="ARBA" id="ARBA00022676"/>
    </source>
</evidence>
<keyword evidence="8" id="KW-1185">Reference proteome</keyword>
<dbReference type="SUPFAM" id="SSF53448">
    <property type="entry name" value="Nucleotide-diphospho-sugar transferases"/>
    <property type="match status" value="1"/>
</dbReference>
<evidence type="ECO:0000256" key="4">
    <source>
        <dbReference type="ARBA" id="ARBA00022679"/>
    </source>
</evidence>
<dbReference type="InterPro" id="IPR029044">
    <property type="entry name" value="Nucleotide-diphossugar_trans"/>
</dbReference>
<comment type="similarity">
    <text evidence="2">Belongs to the glycosyltransferase 2 family.</text>
</comment>
<evidence type="ECO:0000313" key="8">
    <source>
        <dbReference type="Proteomes" id="UP001597347"/>
    </source>
</evidence>
<proteinExistence type="inferred from homology"/>
<feature type="domain" description="Galactofuranosyltransferase-2 C-terminal" evidence="6">
    <location>
        <begin position="435"/>
        <end position="624"/>
    </location>
</feature>
<dbReference type="RefSeq" id="WP_377933529.1">
    <property type="nucleotide sequence ID" value="NZ_JBHUEA010000009.1"/>
</dbReference>
<dbReference type="Gene3D" id="3.90.550.60">
    <property type="match status" value="1"/>
</dbReference>
<accession>A0ABW4LF27</accession>
<evidence type="ECO:0000256" key="1">
    <source>
        <dbReference type="ARBA" id="ARBA00004776"/>
    </source>
</evidence>
<feature type="domain" description="Galactofuranosyltransferase GlfT2 N-terminal" evidence="5">
    <location>
        <begin position="49"/>
        <end position="156"/>
    </location>
</feature>
<keyword evidence="4 7" id="KW-0808">Transferase</keyword>
<dbReference type="Pfam" id="PF19320">
    <property type="entry name" value="GlfT2_domain3"/>
    <property type="match status" value="1"/>
</dbReference>
<protein>
    <submittedName>
        <fullName evidence="7">Glycosyltransferase</fullName>
        <ecNumber evidence="7">2.4.-.-</ecNumber>
    </submittedName>
</protein>
<dbReference type="Pfam" id="PF13641">
    <property type="entry name" value="Glyco_tranf_2_3"/>
    <property type="match status" value="1"/>
</dbReference>
<comment type="pathway">
    <text evidence="1">Cell wall biogenesis; cell wall polysaccharide biosynthesis.</text>
</comment>
<evidence type="ECO:0000313" key="7">
    <source>
        <dbReference type="EMBL" id="MFD1721360.1"/>
    </source>
</evidence>
<evidence type="ECO:0000259" key="5">
    <source>
        <dbReference type="Pfam" id="PF17994"/>
    </source>
</evidence>
<evidence type="ECO:0000256" key="2">
    <source>
        <dbReference type="ARBA" id="ARBA00006739"/>
    </source>
</evidence>
<organism evidence="7 8">
    <name type="scientific">Amnibacterium endophyticum</name>
    <dbReference type="NCBI Taxonomy" id="2109337"/>
    <lineage>
        <taxon>Bacteria</taxon>
        <taxon>Bacillati</taxon>
        <taxon>Actinomycetota</taxon>
        <taxon>Actinomycetes</taxon>
        <taxon>Micrococcales</taxon>
        <taxon>Microbacteriaceae</taxon>
        <taxon>Amnibacterium</taxon>
    </lineage>
</organism>
<dbReference type="EMBL" id="JBHUEA010000009">
    <property type="protein sequence ID" value="MFD1721360.1"/>
    <property type="molecule type" value="Genomic_DNA"/>
</dbReference>
<gene>
    <name evidence="7" type="ORF">ACFSBI_07335</name>
</gene>
<evidence type="ECO:0000259" key="6">
    <source>
        <dbReference type="Pfam" id="PF19320"/>
    </source>
</evidence>
<dbReference type="InterPro" id="IPR045699">
    <property type="entry name" value="GlfT2_C"/>
</dbReference>
<comment type="caution">
    <text evidence="7">The sequence shown here is derived from an EMBL/GenBank/DDBJ whole genome shotgun (WGS) entry which is preliminary data.</text>
</comment>
<reference evidence="8" key="1">
    <citation type="journal article" date="2019" name="Int. J. Syst. Evol. Microbiol.">
        <title>The Global Catalogue of Microorganisms (GCM) 10K type strain sequencing project: providing services to taxonomists for standard genome sequencing and annotation.</title>
        <authorList>
            <consortium name="The Broad Institute Genomics Platform"/>
            <consortium name="The Broad Institute Genome Sequencing Center for Infectious Disease"/>
            <person name="Wu L."/>
            <person name="Ma J."/>
        </authorList>
    </citation>
    <scope>NUCLEOTIDE SEQUENCE [LARGE SCALE GENOMIC DNA]</scope>
    <source>
        <strain evidence="8">CGMCC 1.12471</strain>
    </source>
</reference>
<dbReference type="InterPro" id="IPR040492">
    <property type="entry name" value="GlfT2_N"/>
</dbReference>
<dbReference type="Pfam" id="PF17994">
    <property type="entry name" value="Glft2_N"/>
    <property type="match status" value="1"/>
</dbReference>
<dbReference type="Proteomes" id="UP001597347">
    <property type="component" value="Unassembled WGS sequence"/>
</dbReference>
<keyword evidence="3 7" id="KW-0328">Glycosyltransferase</keyword>
<sequence>MEPLPVQDPAALRAGWSRVHDVVGPPAATAAPLGLYAHGALRGPQVDTRVGPRDALVVPAGALADLGAYANAFPAHLWRTRTGATAVRLRVVVDAPALLAVHRSDRAGAGEVAHQRLLEPGIEERLTVALPPGTGLVWFTLQAGADDVRLLDAGWDVDVAARPGSVVLGSPTVRRTTDVARNLLRVAAAPALAEQVARYVVVDHAPEPVGATLRAEVGAAATALLDVVRLPNLGGAGGYSRVMHEALGEPDAAFVLLLDDDVLVEPAALLRAIEFGRRAVGREIVGLQMLDAGRPGVLDAAAERIVPRTFWWGPADGAPAGVDVAAHPVAEQPRLHRQPEADFAGWWGALLPLEAVRTVGYALPLFLKWDDAEYALRARRAGFETVSLQGAAVWHESWRIKDDARGWPAFFHARNRLVAALLHGGPRLRTGVLLSGFAIEVKQLLALQAFAVERRQEGLAAVLAGPGRLGREPASEVHRLLTLSATAADQQRVPVDEVDPAVSPAADRPLAPVEAPRGSRLIAWTLLHLVRHLVAPVRGDAAERLPVGRGTWWVLPSFDDVFAPTADGAAYFRLRRDRRRFRRLLLASVRLHWRLWWRWPALARAYRAEAAALASPEAWVRHFAS</sequence>
<name>A0ABW4LF27_9MICO</name>
<dbReference type="PANTHER" id="PTHR43179">
    <property type="entry name" value="RHAMNOSYLTRANSFERASE WBBL"/>
    <property type="match status" value="1"/>
</dbReference>
<dbReference type="EC" id="2.4.-.-" evidence="7"/>
<dbReference type="GO" id="GO:0016757">
    <property type="term" value="F:glycosyltransferase activity"/>
    <property type="evidence" value="ECO:0007669"/>
    <property type="project" value="UniProtKB-KW"/>
</dbReference>